<evidence type="ECO:0000313" key="2">
    <source>
        <dbReference type="Proteomes" id="UP000030689"/>
    </source>
</evidence>
<dbReference type="AlphaFoldDB" id="V4KQ98"/>
<dbReference type="EMBL" id="KI517881">
    <property type="protein sequence ID" value="ESQ29498.1"/>
    <property type="molecule type" value="Genomic_DNA"/>
</dbReference>
<organism evidence="1 2">
    <name type="scientific">Eutrema salsugineum</name>
    <name type="common">Saltwater cress</name>
    <name type="synonym">Sisymbrium salsugineum</name>
    <dbReference type="NCBI Taxonomy" id="72664"/>
    <lineage>
        <taxon>Eukaryota</taxon>
        <taxon>Viridiplantae</taxon>
        <taxon>Streptophyta</taxon>
        <taxon>Embryophyta</taxon>
        <taxon>Tracheophyta</taxon>
        <taxon>Spermatophyta</taxon>
        <taxon>Magnoliopsida</taxon>
        <taxon>eudicotyledons</taxon>
        <taxon>Gunneridae</taxon>
        <taxon>Pentapetalae</taxon>
        <taxon>rosids</taxon>
        <taxon>malvids</taxon>
        <taxon>Brassicales</taxon>
        <taxon>Brassicaceae</taxon>
        <taxon>Eutremeae</taxon>
        <taxon>Eutrema</taxon>
    </lineage>
</organism>
<dbReference type="Gramene" id="ESQ29498">
    <property type="protein sequence ID" value="ESQ29498"/>
    <property type="gene ID" value="EUTSA_v10023823mg"/>
</dbReference>
<protein>
    <submittedName>
        <fullName evidence="1">Uncharacterized protein</fullName>
    </submittedName>
</protein>
<keyword evidence="2" id="KW-1185">Reference proteome</keyword>
<gene>
    <name evidence="1" type="ORF">EUTSA_v10023823mg</name>
</gene>
<reference evidence="1 2" key="1">
    <citation type="journal article" date="2013" name="Front. Plant Sci.">
        <title>The Reference Genome of the Halophytic Plant Eutrema salsugineum.</title>
        <authorList>
            <person name="Yang R."/>
            <person name="Jarvis D.E."/>
            <person name="Chen H."/>
            <person name="Beilstein M.A."/>
            <person name="Grimwood J."/>
            <person name="Jenkins J."/>
            <person name="Shu S."/>
            <person name="Prochnik S."/>
            <person name="Xin M."/>
            <person name="Ma C."/>
            <person name="Schmutz J."/>
            <person name="Wing R.A."/>
            <person name="Mitchell-Olds T."/>
            <person name="Schumaker K.S."/>
            <person name="Wang X."/>
        </authorList>
    </citation>
    <scope>NUCLEOTIDE SEQUENCE [LARGE SCALE GENOMIC DNA]</scope>
</reference>
<sequence length="55" mass="6370">MEASSLTRRRFFNSASASFCSFSTYLFFPKKYKKLFKKNEISATANAFELPLPLH</sequence>
<feature type="non-terminal residue" evidence="1">
    <location>
        <position position="55"/>
    </location>
</feature>
<name>V4KQ98_EUTSA</name>
<proteinExistence type="predicted"/>
<accession>V4KQ98</accession>
<evidence type="ECO:0000313" key="1">
    <source>
        <dbReference type="EMBL" id="ESQ29498.1"/>
    </source>
</evidence>
<dbReference type="KEGG" id="eus:EUTSA_v10023823mg"/>
<dbReference type="Proteomes" id="UP000030689">
    <property type="component" value="Unassembled WGS sequence"/>
</dbReference>